<protein>
    <recommendedName>
        <fullName evidence="6">MvdD family ATP-grasp ribosomal peptide maturase</fullName>
    </recommendedName>
</protein>
<gene>
    <name evidence="4" type="ORF">GCM10023231_24050</name>
</gene>
<dbReference type="Proteomes" id="UP001501411">
    <property type="component" value="Unassembled WGS sequence"/>
</dbReference>
<sequence>MARKKVLIITHTRDNDCVSNVIDHINALGGDAIRFNVDRYPTAIDLTSCYANGKWQIILKDEESHSLTDIASVWYRRSHHIGGNVKELLAEAYYAAATGEIKRTLYGMVEALPCFQMERYSTYRRLDSKEEQLKVAASCGLQIPATCISNSPEEVKNFINNNGEVITKMQSSFSIRQEGIEQVVFTNQVSEADLDQLDTLQYCPMMFQQKLEKQLELRVTIVGNQCFAFSVNSQQTIDAQIDWRRDGLKLINAWQPYPLPPEIERRLSALMDYYKLNYGAVDLILTPDNQYYFLEINPAGEYFWLDKLCEHAISKQIAAVLLGHTFRRNVSPIPNNRRCKAMNQNDQSSHLPVLHKGGNR</sequence>
<evidence type="ECO:0008006" key="6">
    <source>
        <dbReference type="Google" id="ProtNLM"/>
    </source>
</evidence>
<evidence type="ECO:0000256" key="1">
    <source>
        <dbReference type="SAM" id="MobiDB-lite"/>
    </source>
</evidence>
<comment type="caution">
    <text evidence="4">The sequence shown here is derived from an EMBL/GenBank/DDBJ whole genome shotgun (WGS) entry which is preliminary data.</text>
</comment>
<feature type="region of interest" description="Disordered" evidence="1">
    <location>
        <begin position="341"/>
        <end position="360"/>
    </location>
</feature>
<proteinExistence type="predicted"/>
<dbReference type="RefSeq" id="WP_345232033.1">
    <property type="nucleotide sequence ID" value="NZ_BAABIQ010000036.1"/>
</dbReference>
<dbReference type="Gene3D" id="3.30.470.20">
    <property type="entry name" value="ATP-grasp fold, B domain"/>
    <property type="match status" value="1"/>
</dbReference>
<feature type="domain" description="MvdD-like pre-ATP grasp" evidence="3">
    <location>
        <begin position="5"/>
        <end position="123"/>
    </location>
</feature>
<dbReference type="SUPFAM" id="SSF56059">
    <property type="entry name" value="Glutathione synthetase ATP-binding domain-like"/>
    <property type="match status" value="1"/>
</dbReference>
<reference evidence="5" key="1">
    <citation type="journal article" date="2019" name="Int. J. Syst. Evol. Microbiol.">
        <title>The Global Catalogue of Microorganisms (GCM) 10K type strain sequencing project: providing services to taxonomists for standard genome sequencing and annotation.</title>
        <authorList>
            <consortium name="The Broad Institute Genomics Platform"/>
            <consortium name="The Broad Institute Genome Sequencing Center for Infectious Disease"/>
            <person name="Wu L."/>
            <person name="Ma J."/>
        </authorList>
    </citation>
    <scope>NUCLEOTIDE SEQUENCE [LARGE SCALE GENOMIC DNA]</scope>
    <source>
        <strain evidence="5">JCM 18200</strain>
    </source>
</reference>
<dbReference type="InterPro" id="IPR013651">
    <property type="entry name" value="ATP-grasp_RimK-type"/>
</dbReference>
<dbReference type="EMBL" id="BAABIQ010000036">
    <property type="protein sequence ID" value="GAA4794860.1"/>
    <property type="molecule type" value="Genomic_DNA"/>
</dbReference>
<keyword evidence="5" id="KW-1185">Reference proteome</keyword>
<dbReference type="PANTHER" id="PTHR21621:SF0">
    <property type="entry name" value="BETA-CITRYLGLUTAMATE SYNTHASE B-RELATED"/>
    <property type="match status" value="1"/>
</dbReference>
<evidence type="ECO:0000259" key="2">
    <source>
        <dbReference type="Pfam" id="PF08443"/>
    </source>
</evidence>
<accession>A0ABP9BFG0</accession>
<evidence type="ECO:0000313" key="4">
    <source>
        <dbReference type="EMBL" id="GAA4794860.1"/>
    </source>
</evidence>
<organism evidence="4 5">
    <name type="scientific">Olivibacter ginsenosidimutans</name>
    <dbReference type="NCBI Taxonomy" id="1176537"/>
    <lineage>
        <taxon>Bacteria</taxon>
        <taxon>Pseudomonadati</taxon>
        <taxon>Bacteroidota</taxon>
        <taxon>Sphingobacteriia</taxon>
        <taxon>Sphingobacteriales</taxon>
        <taxon>Sphingobacteriaceae</taxon>
        <taxon>Olivibacter</taxon>
    </lineage>
</organism>
<feature type="domain" description="ATP-grasp fold RimK-type" evidence="2">
    <location>
        <begin position="129"/>
        <end position="319"/>
    </location>
</feature>
<dbReference type="Pfam" id="PF21068">
    <property type="entry name" value="ATPgraspMvdD"/>
    <property type="match status" value="1"/>
</dbReference>
<evidence type="ECO:0000259" key="3">
    <source>
        <dbReference type="Pfam" id="PF21068"/>
    </source>
</evidence>
<name>A0ABP9BFG0_9SPHI</name>
<evidence type="ECO:0000313" key="5">
    <source>
        <dbReference type="Proteomes" id="UP001501411"/>
    </source>
</evidence>
<dbReference type="Pfam" id="PF08443">
    <property type="entry name" value="RimK"/>
    <property type="match status" value="1"/>
</dbReference>
<dbReference type="PANTHER" id="PTHR21621">
    <property type="entry name" value="RIBOSOMAL PROTEIN S6 MODIFICATION PROTEIN"/>
    <property type="match status" value="1"/>
</dbReference>
<dbReference type="InterPro" id="IPR048936">
    <property type="entry name" value="MvdD-like_ATPgrasp"/>
</dbReference>